<dbReference type="GeneID" id="33867875"/>
<dbReference type="Proteomes" id="UP000217308">
    <property type="component" value="Segment"/>
</dbReference>
<reference evidence="2" key="1">
    <citation type="submission" date="2017-05" db="EMBL/GenBank/DDBJ databases">
        <title>Polycipiviridae: a proposed new family of polycistronic picorna-like RNA viruses.</title>
        <authorList>
            <person name="Olendraite I."/>
            <person name="Lukhovitskaya N.I."/>
            <person name="Porter S.D."/>
            <person name="Valles S.M."/>
            <person name="Firth A.E."/>
        </authorList>
    </citation>
    <scope>NUCLEOTIDE SEQUENCE [LARGE SCALE GENOMIC DNA]</scope>
</reference>
<gene>
    <name evidence="1" type="primary">ORF2b</name>
</gene>
<sequence>MESLPPQLRLAVNICRLLLTLVYLSYQTLWAFLSLATQITGPLIKSSIKALIRSLRMPLPIPTLDPLLPTHVNSMPYGELETIIR</sequence>
<accession>A0A220QTF7</accession>
<proteinExistence type="predicted"/>
<keyword evidence="2" id="KW-1185">Reference proteome</keyword>
<name>A0A220QTF7_9VIRU</name>
<dbReference type="KEGG" id="vg:33867875"/>
<keyword evidence="1" id="KW-0472">Membrane</keyword>
<dbReference type="RefSeq" id="YP_009407940.1">
    <property type="nucleotide sequence ID" value="NC_035456.1"/>
</dbReference>
<keyword evidence="1" id="KW-0812">Transmembrane</keyword>
<protein>
    <submittedName>
        <fullName evidence="1">Putative transmembrane protein</fullName>
    </submittedName>
</protein>
<evidence type="ECO:0000313" key="2">
    <source>
        <dbReference type="Proteomes" id="UP000217308"/>
    </source>
</evidence>
<evidence type="ECO:0000313" key="1">
    <source>
        <dbReference type="EMBL" id="ASK12208.1"/>
    </source>
</evidence>
<dbReference type="EMBL" id="MF041812">
    <property type="protein sequence ID" value="ASK12208.1"/>
    <property type="molecule type" value="Genomic_RNA"/>
</dbReference>
<organism evidence="1 2">
    <name type="scientific">Lasius niger virus 1</name>
    <dbReference type="NCBI Taxonomy" id="2018503"/>
    <lineage>
        <taxon>Viruses</taxon>
        <taxon>Riboviria</taxon>
        <taxon>Orthornavirae</taxon>
        <taxon>Pisuviricota</taxon>
        <taxon>Pisoniviricetes</taxon>
        <taxon>Picornavirales</taxon>
        <taxon>Polycipiviridae</taxon>
        <taxon>Sopolycivirus</taxon>
        <taxon>Sopolycivirus gammalasii</taxon>
    </lineage>
</organism>